<dbReference type="AlphaFoldDB" id="A0A9D3W2H3"/>
<organism evidence="1 2">
    <name type="scientific">Gossypium stocksii</name>
    <dbReference type="NCBI Taxonomy" id="47602"/>
    <lineage>
        <taxon>Eukaryota</taxon>
        <taxon>Viridiplantae</taxon>
        <taxon>Streptophyta</taxon>
        <taxon>Embryophyta</taxon>
        <taxon>Tracheophyta</taxon>
        <taxon>Spermatophyta</taxon>
        <taxon>Magnoliopsida</taxon>
        <taxon>eudicotyledons</taxon>
        <taxon>Gunneridae</taxon>
        <taxon>Pentapetalae</taxon>
        <taxon>rosids</taxon>
        <taxon>malvids</taxon>
        <taxon>Malvales</taxon>
        <taxon>Malvaceae</taxon>
        <taxon>Malvoideae</taxon>
        <taxon>Gossypium</taxon>
    </lineage>
</organism>
<dbReference type="EMBL" id="JAIQCV010000004">
    <property type="protein sequence ID" value="KAH1107771.1"/>
    <property type="molecule type" value="Genomic_DNA"/>
</dbReference>
<proteinExistence type="predicted"/>
<protein>
    <submittedName>
        <fullName evidence="1">Uncharacterized protein</fullName>
    </submittedName>
</protein>
<accession>A0A9D3W2H3</accession>
<comment type="caution">
    <text evidence="1">The sequence shown here is derived from an EMBL/GenBank/DDBJ whole genome shotgun (WGS) entry which is preliminary data.</text>
</comment>
<dbReference type="Proteomes" id="UP000828251">
    <property type="component" value="Unassembled WGS sequence"/>
</dbReference>
<reference evidence="1 2" key="1">
    <citation type="journal article" date="2021" name="Plant Biotechnol. J.">
        <title>Multi-omics assisted identification of the key and species-specific regulatory components of drought-tolerant mechanisms in Gossypium stocksii.</title>
        <authorList>
            <person name="Yu D."/>
            <person name="Ke L."/>
            <person name="Zhang D."/>
            <person name="Wu Y."/>
            <person name="Sun Y."/>
            <person name="Mei J."/>
            <person name="Sun J."/>
            <person name="Sun Y."/>
        </authorList>
    </citation>
    <scope>NUCLEOTIDE SEQUENCE [LARGE SCALE GENOMIC DNA]</scope>
    <source>
        <strain evidence="2">cv. E1</strain>
        <tissue evidence="1">Leaf</tissue>
    </source>
</reference>
<keyword evidence="2" id="KW-1185">Reference proteome</keyword>
<gene>
    <name evidence="1" type="ORF">J1N35_011539</name>
</gene>
<sequence length="55" mass="6262">MARRHGRVSLIAFKGLQVKLLHGLAHGLAHRRVGLLRRVHSLIHGRLAWPCNPRQ</sequence>
<evidence type="ECO:0000313" key="2">
    <source>
        <dbReference type="Proteomes" id="UP000828251"/>
    </source>
</evidence>
<name>A0A9D3W2H3_9ROSI</name>
<evidence type="ECO:0000313" key="1">
    <source>
        <dbReference type="EMBL" id="KAH1107771.1"/>
    </source>
</evidence>